<evidence type="ECO:0000256" key="2">
    <source>
        <dbReference type="ARBA" id="ARBA00022438"/>
    </source>
</evidence>
<name>A0A8J7U3Q2_9BACT</name>
<dbReference type="PANTHER" id="PTHR11963">
    <property type="entry name" value="LEUCINE AMINOPEPTIDASE-RELATED"/>
    <property type="match status" value="1"/>
</dbReference>
<dbReference type="EMBL" id="JAFREP010000008">
    <property type="protein sequence ID" value="MBO1319004.1"/>
    <property type="molecule type" value="Genomic_DNA"/>
</dbReference>
<gene>
    <name evidence="7" type="ORF">J3U88_11095</name>
</gene>
<dbReference type="InterPro" id="IPR048816">
    <property type="entry name" value="Peptidase_M17_N_1"/>
</dbReference>
<accession>A0A8J7U3Q2</accession>
<dbReference type="InterPro" id="IPR043472">
    <property type="entry name" value="Macro_dom-like"/>
</dbReference>
<dbReference type="CDD" id="cd00433">
    <property type="entry name" value="Peptidase_M17"/>
    <property type="match status" value="1"/>
</dbReference>
<organism evidence="7 8">
    <name type="scientific">Acanthopleuribacter pedis</name>
    <dbReference type="NCBI Taxonomy" id="442870"/>
    <lineage>
        <taxon>Bacteria</taxon>
        <taxon>Pseudomonadati</taxon>
        <taxon>Acidobacteriota</taxon>
        <taxon>Holophagae</taxon>
        <taxon>Acanthopleuribacterales</taxon>
        <taxon>Acanthopleuribacteraceae</taxon>
        <taxon>Acanthopleuribacter</taxon>
    </lineage>
</organism>
<evidence type="ECO:0000259" key="6">
    <source>
        <dbReference type="PROSITE" id="PS00631"/>
    </source>
</evidence>
<dbReference type="InterPro" id="IPR000819">
    <property type="entry name" value="Peptidase_M17_C"/>
</dbReference>
<evidence type="ECO:0000313" key="8">
    <source>
        <dbReference type="Proteomes" id="UP000664417"/>
    </source>
</evidence>
<dbReference type="GO" id="GO:0030145">
    <property type="term" value="F:manganese ion binding"/>
    <property type="evidence" value="ECO:0007669"/>
    <property type="project" value="InterPro"/>
</dbReference>
<evidence type="ECO:0000256" key="3">
    <source>
        <dbReference type="ARBA" id="ARBA00022670"/>
    </source>
</evidence>
<keyword evidence="4" id="KW-0378">Hydrolase</keyword>
<dbReference type="RefSeq" id="WP_207858825.1">
    <property type="nucleotide sequence ID" value="NZ_JAFREP010000008.1"/>
</dbReference>
<dbReference type="PANTHER" id="PTHR11963:SF20">
    <property type="entry name" value="PEPTIDASE B"/>
    <property type="match status" value="1"/>
</dbReference>
<dbReference type="SUPFAM" id="SSF53187">
    <property type="entry name" value="Zn-dependent exopeptidases"/>
    <property type="match status" value="1"/>
</dbReference>
<comment type="similarity">
    <text evidence="1">Belongs to the peptidase M17 family.</text>
</comment>
<keyword evidence="8" id="KW-1185">Reference proteome</keyword>
<proteinExistence type="inferred from homology"/>
<dbReference type="GO" id="GO:0005737">
    <property type="term" value="C:cytoplasm"/>
    <property type="evidence" value="ECO:0007669"/>
    <property type="project" value="InterPro"/>
</dbReference>
<feature type="domain" description="Cytosol aminopeptidase" evidence="6">
    <location>
        <begin position="312"/>
        <end position="319"/>
    </location>
</feature>
<keyword evidence="2 7" id="KW-0031">Aminopeptidase</keyword>
<keyword evidence="3" id="KW-0645">Protease</keyword>
<evidence type="ECO:0000256" key="4">
    <source>
        <dbReference type="ARBA" id="ARBA00022801"/>
    </source>
</evidence>
<dbReference type="AlphaFoldDB" id="A0A8J7U3Q2"/>
<evidence type="ECO:0000256" key="5">
    <source>
        <dbReference type="ARBA" id="ARBA00023211"/>
    </source>
</evidence>
<dbReference type="InterPro" id="IPR011356">
    <property type="entry name" value="Leucine_aapep/pepB"/>
</dbReference>
<dbReference type="Proteomes" id="UP000664417">
    <property type="component" value="Unassembled WGS sequence"/>
</dbReference>
<dbReference type="Gene3D" id="3.40.220.10">
    <property type="entry name" value="Leucine Aminopeptidase, subunit E, domain 1"/>
    <property type="match status" value="1"/>
</dbReference>
<dbReference type="GO" id="GO:0070006">
    <property type="term" value="F:metalloaminopeptidase activity"/>
    <property type="evidence" value="ECO:0007669"/>
    <property type="project" value="InterPro"/>
</dbReference>
<protein>
    <submittedName>
        <fullName evidence="7">Leucyl aminopeptidase family protein</fullName>
    </submittedName>
</protein>
<dbReference type="GO" id="GO:0006508">
    <property type="term" value="P:proteolysis"/>
    <property type="evidence" value="ECO:0007669"/>
    <property type="project" value="UniProtKB-KW"/>
</dbReference>
<dbReference type="Pfam" id="PF00883">
    <property type="entry name" value="Peptidase_M17"/>
    <property type="match status" value="1"/>
</dbReference>
<dbReference type="PRINTS" id="PR00481">
    <property type="entry name" value="LAMNOPPTDASE"/>
</dbReference>
<evidence type="ECO:0000256" key="1">
    <source>
        <dbReference type="ARBA" id="ARBA00009528"/>
    </source>
</evidence>
<dbReference type="Pfam" id="PF21337">
    <property type="entry name" value="Peptidase_M17_N_1"/>
    <property type="match status" value="1"/>
</dbReference>
<evidence type="ECO:0000313" key="7">
    <source>
        <dbReference type="EMBL" id="MBO1319004.1"/>
    </source>
</evidence>
<reference evidence="7" key="1">
    <citation type="submission" date="2021-03" db="EMBL/GenBank/DDBJ databases">
        <authorList>
            <person name="Wang G."/>
        </authorList>
    </citation>
    <scope>NUCLEOTIDE SEQUENCE</scope>
    <source>
        <strain evidence="7">KCTC 12899</strain>
    </source>
</reference>
<dbReference type="PROSITE" id="PS00631">
    <property type="entry name" value="CYTOSOL_AP"/>
    <property type="match status" value="1"/>
</dbReference>
<dbReference type="Gene3D" id="3.40.630.10">
    <property type="entry name" value="Zn peptidases"/>
    <property type="match status" value="1"/>
</dbReference>
<comment type="caution">
    <text evidence="7">The sequence shown here is derived from an EMBL/GenBank/DDBJ whole genome shotgun (WGS) entry which is preliminary data.</text>
</comment>
<keyword evidence="5" id="KW-0464">Manganese</keyword>
<sequence>MDCFRDDPNQTVPLQLVDKNDYEALVEGSDPFLQNFMAHNRFEASFGQTLIIPNRDGAVEKVLLGTQGWPEDPRGWVLLGAKAGAGCSPTPALHLDDKDMEAQEQLQFYLGWGLASYRFGRYLSKEAKPKAAIYVPETVNRAALKNQLEAVFLARDLVNTPAEDMGPAELAGQAMEIAEEFGAEVQLTRGKELLEANYPAIYAVGKGSHRPPTLIDLRWGNPDHPKLSLVGKGVVFDAGGLDLKGATSMRWMKKDMGGGAITLALAKLIMAEKLPVRLRLLIPAVENAAGPEAYRPGDVIQTRKGISVEIHNTDAEGRIVMCDALAEALTESPDLLINMATLTGAARVALGQDLPGFWTQETELARALEDAADEVADPVWRMPLWRPYRKMLNSTIADISNCATGPLGGAITAALYLHEFVKPFANWIHFDVFAWRNDAQPGSPKGGEASALRAVFRFLEKRYRD</sequence>